<name>A0A5J9TNF6_9POAL</name>
<dbReference type="OrthoDB" id="10647868at2759"/>
<feature type="non-terminal residue" evidence="2">
    <location>
        <position position="1"/>
    </location>
</feature>
<feature type="region of interest" description="Disordered" evidence="1">
    <location>
        <begin position="1"/>
        <end position="96"/>
    </location>
</feature>
<dbReference type="PANTHER" id="PTHR45224:SF16">
    <property type="entry name" value="OS01G0527900 PROTEIN"/>
    <property type="match status" value="1"/>
</dbReference>
<organism evidence="2 3">
    <name type="scientific">Eragrostis curvula</name>
    <name type="common">weeping love grass</name>
    <dbReference type="NCBI Taxonomy" id="38414"/>
    <lineage>
        <taxon>Eukaryota</taxon>
        <taxon>Viridiplantae</taxon>
        <taxon>Streptophyta</taxon>
        <taxon>Embryophyta</taxon>
        <taxon>Tracheophyta</taxon>
        <taxon>Spermatophyta</taxon>
        <taxon>Magnoliopsida</taxon>
        <taxon>Liliopsida</taxon>
        <taxon>Poales</taxon>
        <taxon>Poaceae</taxon>
        <taxon>PACMAD clade</taxon>
        <taxon>Chloridoideae</taxon>
        <taxon>Eragrostideae</taxon>
        <taxon>Eragrostidinae</taxon>
        <taxon>Eragrostis</taxon>
    </lineage>
</organism>
<proteinExistence type="predicted"/>
<keyword evidence="3" id="KW-1185">Reference proteome</keyword>
<evidence type="ECO:0000256" key="1">
    <source>
        <dbReference type="SAM" id="MobiDB-lite"/>
    </source>
</evidence>
<dbReference type="PANTHER" id="PTHR45224">
    <property type="entry name" value="OS01G0527900 PROTEIN-RELATED"/>
    <property type="match status" value="1"/>
</dbReference>
<dbReference type="Proteomes" id="UP000324897">
    <property type="component" value="Chromosome 3"/>
</dbReference>
<reference evidence="2 3" key="1">
    <citation type="journal article" date="2019" name="Sci. Rep.">
        <title>A high-quality genome of Eragrostis curvula grass provides insights into Poaceae evolution and supports new strategies to enhance forage quality.</title>
        <authorList>
            <person name="Carballo J."/>
            <person name="Santos B.A.C.M."/>
            <person name="Zappacosta D."/>
            <person name="Garbus I."/>
            <person name="Selva J.P."/>
            <person name="Gallo C.A."/>
            <person name="Diaz A."/>
            <person name="Albertini E."/>
            <person name="Caccamo M."/>
            <person name="Echenique V."/>
        </authorList>
    </citation>
    <scope>NUCLEOTIDE SEQUENCE [LARGE SCALE GENOMIC DNA]</scope>
    <source>
        <strain evidence="3">cv. Victoria</strain>
        <tissue evidence="2">Leaf</tissue>
    </source>
</reference>
<sequence length="208" mass="21812">MSRRSTRVDAPPPQTTPAARTNPVESAPMPLHPGAAAAAGVWWGGGVHPGSAAAAAFAHPAPTEKQGNQAGQPEAASRASDPHTWDSDPHPIGGFVNLLNSPSSFPFPEQIPHHVPVSNFHFATGPAPANSAHSIPPWPPVSNGIPTPSVADMSSSHMPSGSQSQQSINVDAPDNEEVRTTKRLVWTPDEDERLMSSWLDNSVDSIGD</sequence>
<feature type="region of interest" description="Disordered" evidence="1">
    <location>
        <begin position="149"/>
        <end position="184"/>
    </location>
</feature>
<feature type="compositionally biased region" description="Low complexity" evidence="1">
    <location>
        <begin position="154"/>
        <end position="167"/>
    </location>
</feature>
<gene>
    <name evidence="2" type="ORF">EJB05_46492</name>
</gene>
<feature type="compositionally biased region" description="Basic and acidic residues" evidence="1">
    <location>
        <begin position="80"/>
        <end position="89"/>
    </location>
</feature>
<evidence type="ECO:0000313" key="2">
    <source>
        <dbReference type="EMBL" id="TVU12830.1"/>
    </source>
</evidence>
<dbReference type="Gramene" id="TVU12830">
    <property type="protein sequence ID" value="TVU12830"/>
    <property type="gene ID" value="EJB05_46492"/>
</dbReference>
<evidence type="ECO:0008006" key="4">
    <source>
        <dbReference type="Google" id="ProtNLM"/>
    </source>
</evidence>
<accession>A0A5J9TNF6</accession>
<dbReference type="AlphaFoldDB" id="A0A5J9TNF6"/>
<evidence type="ECO:0000313" key="3">
    <source>
        <dbReference type="Proteomes" id="UP000324897"/>
    </source>
</evidence>
<protein>
    <recommendedName>
        <fullName evidence="4">Myb-like domain-containing protein</fullName>
    </recommendedName>
</protein>
<feature type="compositionally biased region" description="Low complexity" evidence="1">
    <location>
        <begin position="49"/>
        <end position="61"/>
    </location>
</feature>
<comment type="caution">
    <text evidence="2">The sequence shown here is derived from an EMBL/GenBank/DDBJ whole genome shotgun (WGS) entry which is preliminary data.</text>
</comment>
<feature type="compositionally biased region" description="Low complexity" evidence="1">
    <location>
        <begin position="32"/>
        <end position="41"/>
    </location>
</feature>
<dbReference type="EMBL" id="RWGY01000039">
    <property type="protein sequence ID" value="TVU12830.1"/>
    <property type="molecule type" value="Genomic_DNA"/>
</dbReference>